<dbReference type="OrthoDB" id="9784880at2"/>
<evidence type="ECO:0000256" key="2">
    <source>
        <dbReference type="ARBA" id="ARBA00012637"/>
    </source>
</evidence>
<dbReference type="GO" id="GO:0050136">
    <property type="term" value="F:NADH dehydrogenase (quinone) (non-electrogenic) activity"/>
    <property type="evidence" value="ECO:0007669"/>
    <property type="project" value="UniProtKB-EC"/>
</dbReference>
<protein>
    <recommendedName>
        <fullName evidence="2">NADH:ubiquinone reductase (non-electrogenic)</fullName>
        <ecNumber evidence="2">1.6.5.9</ecNumber>
    </recommendedName>
</protein>
<comment type="caution">
    <text evidence="12">The sequence shown here is derived from an EMBL/GenBank/DDBJ whole genome shotgun (WGS) entry which is preliminary data.</text>
</comment>
<comment type="catalytic activity">
    <reaction evidence="8">
        <text>a quinone + NADH + H(+) = a quinol + NAD(+)</text>
        <dbReference type="Rhea" id="RHEA:46160"/>
        <dbReference type="ChEBI" id="CHEBI:15378"/>
        <dbReference type="ChEBI" id="CHEBI:24646"/>
        <dbReference type="ChEBI" id="CHEBI:57540"/>
        <dbReference type="ChEBI" id="CHEBI:57945"/>
        <dbReference type="ChEBI" id="CHEBI:132124"/>
        <dbReference type="EC" id="1.6.5.9"/>
    </reaction>
</comment>
<dbReference type="AlphaFoldDB" id="A0A154BUR1"/>
<evidence type="ECO:0000256" key="9">
    <source>
        <dbReference type="SAM" id="Phobius"/>
    </source>
</evidence>
<dbReference type="PANTHER" id="PTHR43706">
    <property type="entry name" value="NADH DEHYDROGENASE"/>
    <property type="match status" value="1"/>
</dbReference>
<keyword evidence="5" id="KW-0809">Transit peptide</keyword>
<evidence type="ECO:0000256" key="8">
    <source>
        <dbReference type="ARBA" id="ARBA00047599"/>
    </source>
</evidence>
<dbReference type="PANTHER" id="PTHR43706:SF47">
    <property type="entry name" value="EXTERNAL NADH-UBIQUINONE OXIDOREDUCTASE 1, MITOCHONDRIAL-RELATED"/>
    <property type="match status" value="1"/>
</dbReference>
<dbReference type="EC" id="1.6.5.9" evidence="2"/>
<keyword evidence="6" id="KW-0560">Oxidoreductase</keyword>
<dbReference type="InterPro" id="IPR054585">
    <property type="entry name" value="NDH2-like_C"/>
</dbReference>
<evidence type="ECO:0000256" key="1">
    <source>
        <dbReference type="ARBA" id="ARBA00005272"/>
    </source>
</evidence>
<keyword evidence="9" id="KW-0812">Transmembrane</keyword>
<evidence type="ECO:0000256" key="6">
    <source>
        <dbReference type="ARBA" id="ARBA00023002"/>
    </source>
</evidence>
<dbReference type="PRINTS" id="PR00368">
    <property type="entry name" value="FADPNR"/>
</dbReference>
<evidence type="ECO:0000256" key="5">
    <source>
        <dbReference type="ARBA" id="ARBA00022946"/>
    </source>
</evidence>
<dbReference type="InterPro" id="IPR045024">
    <property type="entry name" value="NDH-2"/>
</dbReference>
<feature type="domain" description="External alternative NADH-ubiquinone oxidoreductase-like C-terminal" evidence="11">
    <location>
        <begin position="346"/>
        <end position="402"/>
    </location>
</feature>
<dbReference type="SUPFAM" id="SSF51905">
    <property type="entry name" value="FAD/NAD(P)-binding domain"/>
    <property type="match status" value="1"/>
</dbReference>
<keyword evidence="9" id="KW-1133">Transmembrane helix</keyword>
<evidence type="ECO:0000256" key="3">
    <source>
        <dbReference type="ARBA" id="ARBA00022630"/>
    </source>
</evidence>
<evidence type="ECO:0000259" key="11">
    <source>
        <dbReference type="Pfam" id="PF22366"/>
    </source>
</evidence>
<gene>
    <name evidence="12" type="ORF">AXX12_18235</name>
</gene>
<feature type="domain" description="FAD/NAD(P)-binding" evidence="10">
    <location>
        <begin position="7"/>
        <end position="322"/>
    </location>
</feature>
<dbReference type="Pfam" id="PF07992">
    <property type="entry name" value="Pyr_redox_2"/>
    <property type="match status" value="1"/>
</dbReference>
<evidence type="ECO:0000313" key="13">
    <source>
        <dbReference type="Proteomes" id="UP000076268"/>
    </source>
</evidence>
<sequence length="413" mass="45984">MERTPVVVILGGGFAGLHAVKVLADEPVKIILVDKNNYHLFQPLLYQVATAGLGPEDISYPLRAILQQQSNTEFHMAEAVDINLEGKKLITSNGEIDYDYLLVAVGAVTNFFGNANVAKNAYGLKNLEDAFKLRNHILSMCELATQENDPAIRRELLTFIVTGGGATGVECIGGIAELVHHVLVKDYPELDFSESSLLLLEGGDRLLVSMPEDLSMAALTELRRKGVDVRFHAKVDDFDSRGVRLADGTSIPARTLVWGAGVRCAPIIEKCKVQTDRLGRAMVLPTLQLPEYPEVFVVGDAAHYKQDGRPLPMIAPVAVQQAETAAKNVLNIVQGNPLQNFLYRELGNLATIGRSFAVAHFNRWKFSGFFAWLLWLAVHLIRLVGFRNRFIVTINWAWDYFFYDRALRMIHRL</sequence>
<dbReference type="RefSeq" id="WP_066238256.1">
    <property type="nucleotide sequence ID" value="NZ_LSGP01000012.1"/>
</dbReference>
<keyword evidence="13" id="KW-1185">Reference proteome</keyword>
<keyword evidence="7" id="KW-0520">NAD</keyword>
<evidence type="ECO:0000313" key="12">
    <source>
        <dbReference type="EMBL" id="KYZ77671.1"/>
    </source>
</evidence>
<feature type="transmembrane region" description="Helical" evidence="9">
    <location>
        <begin position="364"/>
        <end position="384"/>
    </location>
</feature>
<dbReference type="InterPro" id="IPR036188">
    <property type="entry name" value="FAD/NAD-bd_sf"/>
</dbReference>
<name>A0A154BUR1_ANASB</name>
<dbReference type="STRING" id="1794912.AXX12_18235"/>
<dbReference type="EMBL" id="LSGP01000012">
    <property type="protein sequence ID" value="KYZ77671.1"/>
    <property type="molecule type" value="Genomic_DNA"/>
</dbReference>
<keyword evidence="4" id="KW-0274">FAD</keyword>
<dbReference type="Proteomes" id="UP000076268">
    <property type="component" value="Unassembled WGS sequence"/>
</dbReference>
<dbReference type="InterPro" id="IPR023753">
    <property type="entry name" value="FAD/NAD-binding_dom"/>
</dbReference>
<organism evidence="12 13">
    <name type="scientific">Anaerosporomusa subterranea</name>
    <dbReference type="NCBI Taxonomy" id="1794912"/>
    <lineage>
        <taxon>Bacteria</taxon>
        <taxon>Bacillati</taxon>
        <taxon>Bacillota</taxon>
        <taxon>Negativicutes</taxon>
        <taxon>Acetonemataceae</taxon>
        <taxon>Anaerosporomusa</taxon>
    </lineage>
</organism>
<keyword evidence="3" id="KW-0285">Flavoprotein</keyword>
<accession>A0A154BUR1</accession>
<evidence type="ECO:0000256" key="7">
    <source>
        <dbReference type="ARBA" id="ARBA00023027"/>
    </source>
</evidence>
<keyword evidence="9" id="KW-0472">Membrane</keyword>
<proteinExistence type="inferred from homology"/>
<dbReference type="Gene3D" id="3.50.50.100">
    <property type="match status" value="1"/>
</dbReference>
<comment type="similarity">
    <text evidence="1">Belongs to the NADH dehydrogenase family.</text>
</comment>
<evidence type="ECO:0000259" key="10">
    <source>
        <dbReference type="Pfam" id="PF07992"/>
    </source>
</evidence>
<evidence type="ECO:0000256" key="4">
    <source>
        <dbReference type="ARBA" id="ARBA00022827"/>
    </source>
</evidence>
<dbReference type="Pfam" id="PF22366">
    <property type="entry name" value="NDH2_C"/>
    <property type="match status" value="1"/>
</dbReference>
<reference evidence="12 13" key="1">
    <citation type="submission" date="2016-02" db="EMBL/GenBank/DDBJ databases">
        <title>Anaerosporomusa subterraneum gen. nov., sp. nov., a spore-forming obligate anaerobe isolated from saprolite.</title>
        <authorList>
            <person name="Choi J.K."/>
            <person name="Shah M."/>
            <person name="Yee N."/>
        </authorList>
    </citation>
    <scope>NUCLEOTIDE SEQUENCE [LARGE SCALE GENOMIC DNA]</scope>
    <source>
        <strain evidence="12 13">RU4</strain>
    </source>
</reference>